<keyword evidence="4 7" id="KW-1133">Transmembrane helix</keyword>
<dbReference type="GO" id="GO:0006857">
    <property type="term" value="P:oligopeptide transport"/>
    <property type="evidence" value="ECO:0007669"/>
    <property type="project" value="InterPro"/>
</dbReference>
<keyword evidence="3 6" id="KW-0812">Transmembrane</keyword>
<dbReference type="InterPro" id="IPR000109">
    <property type="entry name" value="POT_fam"/>
</dbReference>
<feature type="transmembrane region" description="Helical" evidence="7">
    <location>
        <begin position="484"/>
        <end position="505"/>
    </location>
</feature>
<feature type="transmembrane region" description="Helical" evidence="7">
    <location>
        <begin position="374"/>
        <end position="396"/>
    </location>
</feature>
<gene>
    <name evidence="8" type="ORF">NFIA_043910</name>
</gene>
<proteinExistence type="inferred from homology"/>
<feature type="transmembrane region" description="Helical" evidence="7">
    <location>
        <begin position="127"/>
        <end position="146"/>
    </location>
</feature>
<dbReference type="OMA" id="ACQICLA"/>
<dbReference type="GO" id="GO:0016020">
    <property type="term" value="C:membrane"/>
    <property type="evidence" value="ECO:0007669"/>
    <property type="project" value="UniProtKB-SubCell"/>
</dbReference>
<evidence type="ECO:0000256" key="4">
    <source>
        <dbReference type="ARBA" id="ARBA00022989"/>
    </source>
</evidence>
<dbReference type="Gene3D" id="1.20.1250.20">
    <property type="entry name" value="MFS general substrate transporter like domains"/>
    <property type="match status" value="1"/>
</dbReference>
<keyword evidence="6" id="KW-0813">Transport</keyword>
<dbReference type="RefSeq" id="XP_001267469.1">
    <property type="nucleotide sequence ID" value="XM_001267468.1"/>
</dbReference>
<dbReference type="PANTHER" id="PTHR11654">
    <property type="entry name" value="OLIGOPEPTIDE TRANSPORTER-RELATED"/>
    <property type="match status" value="1"/>
</dbReference>
<dbReference type="SUPFAM" id="SSF103473">
    <property type="entry name" value="MFS general substrate transporter"/>
    <property type="match status" value="1"/>
</dbReference>
<dbReference type="PROSITE" id="PS01023">
    <property type="entry name" value="PTR2_2"/>
    <property type="match status" value="1"/>
</dbReference>
<evidence type="ECO:0000256" key="2">
    <source>
        <dbReference type="ARBA" id="ARBA00005982"/>
    </source>
</evidence>
<dbReference type="AlphaFoldDB" id="A1CUZ5"/>
<feature type="transmembrane region" description="Helical" evidence="7">
    <location>
        <begin position="152"/>
        <end position="171"/>
    </location>
</feature>
<organism evidence="8 9">
    <name type="scientific">Neosartorya fischeri (strain ATCC 1020 / DSM 3700 / CBS 544.65 / FGSC A1164 / JCM 1740 / NRRL 181 / WB 181)</name>
    <name type="common">Aspergillus fischerianus</name>
    <dbReference type="NCBI Taxonomy" id="331117"/>
    <lineage>
        <taxon>Eukaryota</taxon>
        <taxon>Fungi</taxon>
        <taxon>Dikarya</taxon>
        <taxon>Ascomycota</taxon>
        <taxon>Pezizomycotina</taxon>
        <taxon>Eurotiomycetes</taxon>
        <taxon>Eurotiomycetidae</taxon>
        <taxon>Eurotiales</taxon>
        <taxon>Aspergillaceae</taxon>
        <taxon>Aspergillus</taxon>
        <taxon>Aspergillus subgen. Fumigati</taxon>
    </lineage>
</organism>
<evidence type="ECO:0000256" key="6">
    <source>
        <dbReference type="RuleBase" id="RU003755"/>
    </source>
</evidence>
<evidence type="ECO:0000256" key="1">
    <source>
        <dbReference type="ARBA" id="ARBA00004141"/>
    </source>
</evidence>
<dbReference type="GeneID" id="4594374"/>
<dbReference type="GO" id="GO:0022857">
    <property type="term" value="F:transmembrane transporter activity"/>
    <property type="evidence" value="ECO:0007669"/>
    <property type="project" value="InterPro"/>
</dbReference>
<feature type="transmembrane region" description="Helical" evidence="7">
    <location>
        <begin position="237"/>
        <end position="258"/>
    </location>
</feature>
<evidence type="ECO:0000256" key="3">
    <source>
        <dbReference type="ARBA" id="ARBA00022692"/>
    </source>
</evidence>
<accession>A1CUZ5</accession>
<dbReference type="OrthoDB" id="8904098at2759"/>
<dbReference type="InterPro" id="IPR036259">
    <property type="entry name" value="MFS_trans_sf"/>
</dbReference>
<comment type="subcellular location">
    <subcellularLocation>
        <location evidence="1 6">Membrane</location>
        <topology evidence="1 6">Multi-pass membrane protein</topology>
    </subcellularLocation>
</comment>
<keyword evidence="5 7" id="KW-0472">Membrane</keyword>
<feature type="transmembrane region" description="Helical" evidence="7">
    <location>
        <begin position="96"/>
        <end position="115"/>
    </location>
</feature>
<keyword evidence="9" id="KW-1185">Reference proteome</keyword>
<dbReference type="InterPro" id="IPR018456">
    <property type="entry name" value="PTR2_symporter_CS"/>
</dbReference>
<dbReference type="Proteomes" id="UP000006702">
    <property type="component" value="Unassembled WGS sequence"/>
</dbReference>
<evidence type="ECO:0000256" key="5">
    <source>
        <dbReference type="ARBA" id="ARBA00023136"/>
    </source>
</evidence>
<protein>
    <submittedName>
        <fullName evidence="8">POT familyoligopeptide transporter, putative</fullName>
    </submittedName>
</protein>
<reference evidence="9" key="1">
    <citation type="journal article" date="2008" name="PLoS Genet.">
        <title>Genomic islands in the pathogenic filamentous fungus Aspergillus fumigatus.</title>
        <authorList>
            <person name="Fedorova N.D."/>
            <person name="Khaldi N."/>
            <person name="Joardar V.S."/>
            <person name="Maiti R."/>
            <person name="Amedeo P."/>
            <person name="Anderson M.J."/>
            <person name="Crabtree J."/>
            <person name="Silva J.C."/>
            <person name="Badger J.H."/>
            <person name="Albarraq A."/>
            <person name="Angiuoli S."/>
            <person name="Bussey H."/>
            <person name="Bowyer P."/>
            <person name="Cotty P.J."/>
            <person name="Dyer P.S."/>
            <person name="Egan A."/>
            <person name="Galens K."/>
            <person name="Fraser-Liggett C.M."/>
            <person name="Haas B.J."/>
            <person name="Inman J.M."/>
            <person name="Kent R."/>
            <person name="Lemieux S."/>
            <person name="Malavazi I."/>
            <person name="Orvis J."/>
            <person name="Roemer T."/>
            <person name="Ronning C.M."/>
            <person name="Sundaram J.P."/>
            <person name="Sutton G."/>
            <person name="Turner G."/>
            <person name="Venter J.C."/>
            <person name="White O.R."/>
            <person name="Whitty B.R."/>
            <person name="Youngman P."/>
            <person name="Wolfe K.H."/>
            <person name="Goldman G.H."/>
            <person name="Wortman J.R."/>
            <person name="Jiang B."/>
            <person name="Denning D.W."/>
            <person name="Nierman W.C."/>
        </authorList>
    </citation>
    <scope>NUCLEOTIDE SEQUENCE [LARGE SCALE GENOMIC DNA]</scope>
    <source>
        <strain evidence="9">ATCC 1020 / DSM 3700 / CBS 544.65 / FGSC A1164 / JCM 1740 / NRRL 181 / WB 181</strain>
    </source>
</reference>
<evidence type="ECO:0000256" key="7">
    <source>
        <dbReference type="SAM" id="Phobius"/>
    </source>
</evidence>
<dbReference type="eggNOG" id="KOG1237">
    <property type="taxonomic scope" value="Eukaryota"/>
</dbReference>
<dbReference type="Pfam" id="PF00854">
    <property type="entry name" value="PTR2"/>
    <property type="match status" value="1"/>
</dbReference>
<feature type="transmembrane region" description="Helical" evidence="7">
    <location>
        <begin position="416"/>
        <end position="438"/>
    </location>
</feature>
<dbReference type="KEGG" id="nfi:NFIA_043910"/>
<evidence type="ECO:0000313" key="8">
    <source>
        <dbReference type="EMBL" id="EAW25572.1"/>
    </source>
</evidence>
<name>A1CUZ5_NEOFI</name>
<dbReference type="HOGENOM" id="CLU_004790_4_2_1"/>
<dbReference type="EMBL" id="DS027684">
    <property type="protein sequence ID" value="EAW25572.1"/>
    <property type="molecule type" value="Genomic_DNA"/>
</dbReference>
<dbReference type="VEuPathDB" id="FungiDB:NFIA_043910"/>
<comment type="similarity">
    <text evidence="2 6">Belongs to the major facilitator superfamily. Proton-dependent oligopeptide transporter (POT/PTR) (TC 2.A.17) family.</text>
</comment>
<feature type="transmembrane region" description="Helical" evidence="7">
    <location>
        <begin position="213"/>
        <end position="231"/>
    </location>
</feature>
<feature type="transmembrane region" description="Helical" evidence="7">
    <location>
        <begin position="458"/>
        <end position="478"/>
    </location>
</feature>
<evidence type="ECO:0000313" key="9">
    <source>
        <dbReference type="Proteomes" id="UP000006702"/>
    </source>
</evidence>
<sequence>MDTSAEENKAERGRAPHIAQLSTASDSKVATEDEIQELEHVAAKLPAQVWLAATIGMAERFAYYGTQTLFQNYLQNSPDDLIPGAMGLGKSRATTVNLAFTVAVNLLPLPASVLVDGCLGRYKALQIFTGIYALGSAILFGTSFPSEMRSGVALGGFILGSVLIAVGLGGVQASVQPFIADQYTEQTMRIRITKNGKQVVESREVTIQYIYNVYYWMVNVGSLGSIATTLMERYISFWSAYLLDLCAVILAVVVVHLAKPKFVHPVPQGSVLPHAARCLWYAAQGGFSLDTAQPEYQLENHQQVVPWDKEFISELRGALSAFKMVLPLPPSHYSIGWPIFWVCMGQGAQVSISQAGQMETHGIPNDLIKSSNPVAYMIIVAMAYSAVMQATIYHSGPCYSHPLSCPASSGGRTPNHVHVLLQLPTFIIITLAKVFCWLTGSEYTYSHTPKSMKSALQACYISTAGVGYLLGMALSPLAKDPLLVVLWSVTAAMMFVTACAVRVAFRNF</sequence>